<name>A0A378SGC9_9MYCO</name>
<gene>
    <name evidence="1" type="ORF">NCTC10742_00977</name>
</gene>
<dbReference type="Proteomes" id="UP000254291">
    <property type="component" value="Unassembled WGS sequence"/>
</dbReference>
<dbReference type="AlphaFoldDB" id="A0A378SGC9"/>
<evidence type="ECO:0000313" key="1">
    <source>
        <dbReference type="EMBL" id="STZ41770.1"/>
    </source>
</evidence>
<proteinExistence type="predicted"/>
<accession>A0A378SGC9</accession>
<evidence type="ECO:0000313" key="2">
    <source>
        <dbReference type="Proteomes" id="UP000254291"/>
    </source>
</evidence>
<dbReference type="EMBL" id="UGQM01000001">
    <property type="protein sequence ID" value="STZ41770.1"/>
    <property type="molecule type" value="Genomic_DNA"/>
</dbReference>
<reference evidence="1 2" key="1">
    <citation type="submission" date="2018-06" db="EMBL/GenBank/DDBJ databases">
        <authorList>
            <consortium name="Pathogen Informatics"/>
            <person name="Doyle S."/>
        </authorList>
    </citation>
    <scope>NUCLEOTIDE SEQUENCE [LARGE SCALE GENOMIC DNA]</scope>
    <source>
        <strain evidence="1 2">NCTC10742</strain>
    </source>
</reference>
<sequence>MSLSAWMSDHEYEWRQRLMPVKLVVETDFSEHEVREAQKRYGAAARHLLARGETHDGFLKTYPALTLLVLVGHASLDYDQGRYWDSFWEELGCGQDQDFESAIRRNLTKFLDKFSLARFPDIERAAAYRYVMMLALHAGIPVHCLRDLLKLINDHIAQGRPARGAALVEWLHEPGKEHRAADLDVPVRNFLVNGAEFAIDILDRIIEFVEAATADPTLFDLHLDASTTGLPSVLLRELIEQLREEPLRFERKRLVARNSSQPAIIYNVDDDEIVLILPTPEVDNDLPWRVSFDGEVRDVHPARKWGSDAQTVRVAVPSPVRETVFSHPGHGSSALPVVIKADPMLTFDRAGRWIARNDGLKDATWAVYPDLYELVDPQSSRPLDVSDVGVPAGWHGWRSAFVELDDVAALQLRAADGTTVGTERWVRKDARPSFDLGEPVIGLYTNDGRTVYGARPWVMLPPAQSDPGPSWNVRVRHLGDSEWLVNENWAAEREETCVDPFDEAEEPQLGLFEIVVSGPLGADARCVIFLAEGLAASFSAAVRVPDEGGLTPCTAEILGQGFSIMPESTFEFDSRRLEAKFKLHADDTSEELVVRPPHIEVRTGEAGTPAAWRMTPAVCDPEDFAEDRFIAVRAPGVAAATMSYFSASGGLLQTDENPRRRPGDVFECRTQQFADTARANPGGRLVATLFTTDGPVEVTMLMAQARQLASGVVLDEGRLRFIDAAQISDLASYVWSSTAPWVAPDVLPVIDGVATLPERLIDAGELRCQLFVDDPWVAIEAPVFPSENAFRIDQLGWREDGTDLQVQLSRYLGTMRSAPKNVGSAPEVWAALARLHADDAMDRFHGLIEVLIDDPRRALERLGDSTIPAADKMAMLIRSEIINSSFAADDTLNDLHNHPWFGCMVELADLPSLHNRRAEVPEERAETLSYLRDRGGNPLMDLLSTGKSTSACGACFDKNVLAMVSVPRGQIESKLREVHSVPLAQLHPDNLRAAVYEAFLQRTGWMESGWSVNYAQQLSLVLTPIKRAAQPAYEVLMNRREHVKDIDVQDNPWVLMSVESLTLALLARLEAHGRITGQYLNRGLLGNWATMAHLCPTMVANDLLIAEALILHMRRGDLTGEDS</sequence>
<organism evidence="1 2">
    <name type="scientific">Mycolicibacterium gilvum</name>
    <dbReference type="NCBI Taxonomy" id="1804"/>
    <lineage>
        <taxon>Bacteria</taxon>
        <taxon>Bacillati</taxon>
        <taxon>Actinomycetota</taxon>
        <taxon>Actinomycetes</taxon>
        <taxon>Mycobacteriales</taxon>
        <taxon>Mycobacteriaceae</taxon>
        <taxon>Mycolicibacterium</taxon>
    </lineage>
</organism>
<protein>
    <submittedName>
        <fullName evidence="1">Uncharacterized protein</fullName>
    </submittedName>
</protein>